<feature type="binding site" evidence="8">
    <location>
        <position position="140"/>
    </location>
    <ligand>
        <name>L-tryptophan</name>
        <dbReference type="ChEBI" id="CHEBI:57912"/>
    </ligand>
</feature>
<evidence type="ECO:0000256" key="2">
    <source>
        <dbReference type="ARBA" id="ARBA00022598"/>
    </source>
</evidence>
<gene>
    <name evidence="8 10" type="primary">trpS</name>
    <name evidence="10" type="ORF">RQX22_05955</name>
</gene>
<evidence type="ECO:0000256" key="5">
    <source>
        <dbReference type="ARBA" id="ARBA00022917"/>
    </source>
</evidence>
<keyword evidence="2 8" id="KW-0436">Ligase</keyword>
<accession>A0ABU3Q506</accession>
<evidence type="ECO:0000256" key="7">
    <source>
        <dbReference type="ARBA" id="ARBA00049929"/>
    </source>
</evidence>
<dbReference type="InterPro" id="IPR002306">
    <property type="entry name" value="Trp-tRNA-ligase"/>
</dbReference>
<evidence type="ECO:0000256" key="3">
    <source>
        <dbReference type="ARBA" id="ARBA00022741"/>
    </source>
</evidence>
<dbReference type="Pfam" id="PF00579">
    <property type="entry name" value="tRNA-synt_1b"/>
    <property type="match status" value="1"/>
</dbReference>
<feature type="binding site" evidence="8">
    <location>
        <begin position="201"/>
        <end position="205"/>
    </location>
    <ligand>
        <name>ATP</name>
        <dbReference type="ChEBI" id="CHEBI:30616"/>
    </ligand>
</feature>
<keyword evidence="11" id="KW-1185">Reference proteome</keyword>
<evidence type="ECO:0000256" key="4">
    <source>
        <dbReference type="ARBA" id="ARBA00022840"/>
    </source>
</evidence>
<keyword evidence="4 8" id="KW-0067">ATP-binding</keyword>
<proteinExistence type="inferred from homology"/>
<feature type="binding site" evidence="8">
    <location>
        <position position="192"/>
    </location>
    <ligand>
        <name>ATP</name>
        <dbReference type="ChEBI" id="CHEBI:30616"/>
    </ligand>
</feature>
<dbReference type="PROSITE" id="PS00178">
    <property type="entry name" value="AA_TRNA_LIGASE_I"/>
    <property type="match status" value="1"/>
</dbReference>
<dbReference type="GO" id="GO:0004830">
    <property type="term" value="F:tryptophan-tRNA ligase activity"/>
    <property type="evidence" value="ECO:0007669"/>
    <property type="project" value="UniProtKB-EC"/>
</dbReference>
<dbReference type="InterPro" id="IPR002305">
    <property type="entry name" value="aa-tRNA-synth_Ic"/>
</dbReference>
<feature type="short sequence motif" description="'HIGH' region" evidence="8">
    <location>
        <begin position="17"/>
        <end position="25"/>
    </location>
</feature>
<keyword evidence="5 8" id="KW-0648">Protein biosynthesis</keyword>
<dbReference type="PRINTS" id="PR01039">
    <property type="entry name" value="TRNASYNTHTRP"/>
</dbReference>
<dbReference type="EC" id="6.1.1.2" evidence="8"/>
<dbReference type="PANTHER" id="PTHR43766">
    <property type="entry name" value="TRYPTOPHAN--TRNA LIGASE, MITOCHONDRIAL"/>
    <property type="match status" value="1"/>
</dbReference>
<feature type="binding site" evidence="8">
    <location>
        <begin position="16"/>
        <end position="18"/>
    </location>
    <ligand>
        <name>ATP</name>
        <dbReference type="ChEBI" id="CHEBI:30616"/>
    </ligand>
</feature>
<sequence>MRDPSRHEELTFSGIQPTGTIHLGNYLGAIRNWVAMQDEGNCIFCVVDLHAITIPQVPEELRSHIREIAAALIACGLDPDKVILFRQSQVSAHAELWWILNSIASMGWLNRMTQFKQKAGKDQAEASVGLFAYPVLQAADVLTYKTTHVPVGEDQRQHIELARDIAMRFNTIYATEFFPLPEAVIPKDAARVMSLVSGQTKMSKSDQDDNSRINLLDDPSLISEKIARACDGLGEISGSQEDLATSPKAENLVRIYAALAQEDVGKVVEEFGGSATERFQRALADRLVAELSPISQEFQRLLSDKAHLDRILAAGADKARSIADPILDDVYDIIGMSRRSRFG</sequence>
<protein>
    <recommendedName>
        <fullName evidence="8">Tryptophan--tRNA ligase</fullName>
        <ecNumber evidence="8">6.1.1.2</ecNumber>
    </recommendedName>
    <alternativeName>
        <fullName evidence="8">Tryptophanyl-tRNA synthetase</fullName>
        <shortName evidence="8">TrpRS</shortName>
    </alternativeName>
</protein>
<comment type="caution">
    <text evidence="10">The sequence shown here is derived from an EMBL/GenBank/DDBJ whole genome shotgun (WGS) entry which is preliminary data.</text>
</comment>
<dbReference type="Proteomes" id="UP001259572">
    <property type="component" value="Unassembled WGS sequence"/>
</dbReference>
<keyword evidence="8" id="KW-0963">Cytoplasm</keyword>
<keyword evidence="6 8" id="KW-0030">Aminoacyl-tRNA synthetase</keyword>
<name>A0ABU3Q506_9SPHN</name>
<dbReference type="HAMAP" id="MF_00140_B">
    <property type="entry name" value="Trp_tRNA_synth_B"/>
    <property type="match status" value="1"/>
</dbReference>
<comment type="catalytic activity">
    <reaction evidence="7 8">
        <text>tRNA(Trp) + L-tryptophan + ATP = L-tryptophyl-tRNA(Trp) + AMP + diphosphate + H(+)</text>
        <dbReference type="Rhea" id="RHEA:24080"/>
        <dbReference type="Rhea" id="RHEA-COMP:9671"/>
        <dbReference type="Rhea" id="RHEA-COMP:9705"/>
        <dbReference type="ChEBI" id="CHEBI:15378"/>
        <dbReference type="ChEBI" id="CHEBI:30616"/>
        <dbReference type="ChEBI" id="CHEBI:33019"/>
        <dbReference type="ChEBI" id="CHEBI:57912"/>
        <dbReference type="ChEBI" id="CHEBI:78442"/>
        <dbReference type="ChEBI" id="CHEBI:78535"/>
        <dbReference type="ChEBI" id="CHEBI:456215"/>
        <dbReference type="EC" id="6.1.1.2"/>
    </reaction>
</comment>
<dbReference type="CDD" id="cd00806">
    <property type="entry name" value="TrpRS_core"/>
    <property type="match status" value="1"/>
</dbReference>
<dbReference type="InterPro" id="IPR050203">
    <property type="entry name" value="Trp-tRNA_synthetase"/>
</dbReference>
<comment type="similarity">
    <text evidence="1 8 9">Belongs to the class-I aminoacyl-tRNA synthetase family.</text>
</comment>
<evidence type="ECO:0000256" key="9">
    <source>
        <dbReference type="RuleBase" id="RU363036"/>
    </source>
</evidence>
<keyword evidence="3 8" id="KW-0547">Nucleotide-binding</keyword>
<organism evidence="10 11">
    <name type="scientific">Sphingosinicella rhizophila</name>
    <dbReference type="NCBI Taxonomy" id="3050082"/>
    <lineage>
        <taxon>Bacteria</taxon>
        <taxon>Pseudomonadati</taxon>
        <taxon>Pseudomonadota</taxon>
        <taxon>Alphaproteobacteria</taxon>
        <taxon>Sphingomonadales</taxon>
        <taxon>Sphingosinicellaceae</taxon>
        <taxon>Sphingosinicella</taxon>
    </lineage>
</organism>
<dbReference type="EMBL" id="JAVUPU010000002">
    <property type="protein sequence ID" value="MDT9598491.1"/>
    <property type="molecule type" value="Genomic_DNA"/>
</dbReference>
<evidence type="ECO:0000256" key="6">
    <source>
        <dbReference type="ARBA" id="ARBA00023146"/>
    </source>
</evidence>
<evidence type="ECO:0000256" key="8">
    <source>
        <dbReference type="HAMAP-Rule" id="MF_00140"/>
    </source>
</evidence>
<feature type="binding site" evidence="8">
    <location>
        <begin position="24"/>
        <end position="25"/>
    </location>
    <ligand>
        <name>ATP</name>
        <dbReference type="ChEBI" id="CHEBI:30616"/>
    </ligand>
</feature>
<dbReference type="NCBIfam" id="TIGR00233">
    <property type="entry name" value="trpS"/>
    <property type="match status" value="1"/>
</dbReference>
<evidence type="ECO:0000313" key="11">
    <source>
        <dbReference type="Proteomes" id="UP001259572"/>
    </source>
</evidence>
<comment type="function">
    <text evidence="8">Catalyzes the attachment of tryptophan to tRNA(Trp).</text>
</comment>
<dbReference type="PANTHER" id="PTHR43766:SF1">
    <property type="entry name" value="TRYPTOPHAN--TRNA LIGASE, MITOCHONDRIAL"/>
    <property type="match status" value="1"/>
</dbReference>
<dbReference type="InterPro" id="IPR024109">
    <property type="entry name" value="Trp-tRNA-ligase_bac-type"/>
</dbReference>
<evidence type="ECO:0000256" key="1">
    <source>
        <dbReference type="ARBA" id="ARBA00005594"/>
    </source>
</evidence>
<evidence type="ECO:0000313" key="10">
    <source>
        <dbReference type="EMBL" id="MDT9598491.1"/>
    </source>
</evidence>
<feature type="short sequence motif" description="'KMSKS' region" evidence="8">
    <location>
        <begin position="201"/>
        <end position="205"/>
    </location>
</feature>
<comment type="subcellular location">
    <subcellularLocation>
        <location evidence="8">Cytoplasm</location>
    </subcellularLocation>
</comment>
<dbReference type="Gene3D" id="1.10.240.10">
    <property type="entry name" value="Tyrosyl-Transfer RNA Synthetase"/>
    <property type="match status" value="1"/>
</dbReference>
<dbReference type="InterPro" id="IPR014729">
    <property type="entry name" value="Rossmann-like_a/b/a_fold"/>
</dbReference>
<dbReference type="InterPro" id="IPR001412">
    <property type="entry name" value="aa-tRNA-synth_I_CS"/>
</dbReference>
<dbReference type="RefSeq" id="WP_315724542.1">
    <property type="nucleotide sequence ID" value="NZ_JAVUPU010000002.1"/>
</dbReference>
<comment type="subunit">
    <text evidence="8">Homodimer.</text>
</comment>
<reference evidence="10 11" key="1">
    <citation type="submission" date="2023-05" db="EMBL/GenBank/DDBJ databases">
        <authorList>
            <person name="Guo Y."/>
        </authorList>
    </citation>
    <scope>NUCLEOTIDE SEQUENCE [LARGE SCALE GENOMIC DNA]</scope>
    <source>
        <strain evidence="10 11">GR2756</strain>
    </source>
</reference>
<feature type="binding site" evidence="8">
    <location>
        <begin position="152"/>
        <end position="154"/>
    </location>
    <ligand>
        <name>ATP</name>
        <dbReference type="ChEBI" id="CHEBI:30616"/>
    </ligand>
</feature>
<dbReference type="SUPFAM" id="SSF52374">
    <property type="entry name" value="Nucleotidylyl transferase"/>
    <property type="match status" value="1"/>
</dbReference>
<dbReference type="Gene3D" id="3.40.50.620">
    <property type="entry name" value="HUPs"/>
    <property type="match status" value="1"/>
</dbReference>